<keyword evidence="4" id="KW-1185">Reference proteome</keyword>
<evidence type="ECO:0000256" key="1">
    <source>
        <dbReference type="SAM" id="SignalP"/>
    </source>
</evidence>
<accession>L8FX08</accession>
<dbReference type="PROSITE" id="PS50948">
    <property type="entry name" value="PAN"/>
    <property type="match status" value="1"/>
</dbReference>
<feature type="signal peptide" evidence="1">
    <location>
        <begin position="1"/>
        <end position="28"/>
    </location>
</feature>
<dbReference type="Gene3D" id="3.50.4.10">
    <property type="entry name" value="Hepatocyte Growth Factor"/>
    <property type="match status" value="1"/>
</dbReference>
<sequence>MMGYITDVSKSSLLLVLTSFIWVNSGSAQSTYPNPFAPAPPAASAPAAGSAAGGTGGYPNPFAPVPSGCPVLTDTNVAVCPTSDNSVYYTPDGTFFKIQCAHHHGTATVQITTASSFQICIDKCSQENACNSVNYVPTSLGCTLLSSTGAATVSEASAGQNYAYKVNPPTQSAKDENLVACSTSCPSANGQSYSSIFGETFRISCGKRHGTEYLRIDKQATLKDCMDSCASYIPCHSVDYHGRSRTCYYSNHHGEPTIVTPGFSSAYSLGCTSSCCGNAASSSRGCSGYNSCSPPCVPPQALGTTNAGFLR</sequence>
<dbReference type="Proteomes" id="UP000011064">
    <property type="component" value="Unassembled WGS sequence"/>
</dbReference>
<dbReference type="STRING" id="658429.L8FX08"/>
<feature type="chain" id="PRO_5003989290" description="Apple domain-containing protein" evidence="1">
    <location>
        <begin position="29"/>
        <end position="311"/>
    </location>
</feature>
<keyword evidence="1" id="KW-0732">Signal</keyword>
<evidence type="ECO:0000313" key="4">
    <source>
        <dbReference type="Proteomes" id="UP000011064"/>
    </source>
</evidence>
<name>L8FX08_PSED2</name>
<reference evidence="4" key="1">
    <citation type="submission" date="2010-09" db="EMBL/GenBank/DDBJ databases">
        <title>The genome sequence of Geomyces destructans 20631-21.</title>
        <authorList>
            <consortium name="The Broad Institute Genome Sequencing Platform"/>
            <person name="Cuomo C.A."/>
            <person name="Blehert D.S."/>
            <person name="Lorch J.M."/>
            <person name="Young S.K."/>
            <person name="Zeng Q."/>
            <person name="Gargeya S."/>
            <person name="Fitzgerald M."/>
            <person name="Haas B."/>
            <person name="Abouelleil A."/>
            <person name="Alvarado L."/>
            <person name="Arachchi H.M."/>
            <person name="Berlin A."/>
            <person name="Brown A."/>
            <person name="Chapman S.B."/>
            <person name="Chen Z."/>
            <person name="Dunbar C."/>
            <person name="Freedman E."/>
            <person name="Gearin G."/>
            <person name="Gellesch M."/>
            <person name="Goldberg J."/>
            <person name="Griggs A."/>
            <person name="Gujja S."/>
            <person name="Heiman D."/>
            <person name="Howarth C."/>
            <person name="Larson L."/>
            <person name="Lui A."/>
            <person name="MacDonald P.J.P."/>
            <person name="Montmayeur A."/>
            <person name="Murphy C."/>
            <person name="Neiman D."/>
            <person name="Pearson M."/>
            <person name="Priest M."/>
            <person name="Roberts A."/>
            <person name="Saif S."/>
            <person name="Shea T."/>
            <person name="Shenoy N."/>
            <person name="Sisk P."/>
            <person name="Stolte C."/>
            <person name="Sykes S."/>
            <person name="Wortman J."/>
            <person name="Nusbaum C."/>
            <person name="Birren B."/>
        </authorList>
    </citation>
    <scope>NUCLEOTIDE SEQUENCE [LARGE SCALE GENOMIC DNA]</scope>
    <source>
        <strain evidence="4">ATCC MYA-4855 / 20631-21</strain>
    </source>
</reference>
<dbReference type="Pfam" id="PF00024">
    <property type="entry name" value="PAN_1"/>
    <property type="match status" value="1"/>
</dbReference>
<gene>
    <name evidence="3" type="ORF">GMDG_01727</name>
</gene>
<evidence type="ECO:0000313" key="3">
    <source>
        <dbReference type="EMBL" id="ELR05432.1"/>
    </source>
</evidence>
<dbReference type="HOGENOM" id="CLU_055950_0_0_1"/>
<dbReference type="SUPFAM" id="SSF57414">
    <property type="entry name" value="Hairpin loop containing domain-like"/>
    <property type="match status" value="1"/>
</dbReference>
<feature type="domain" description="Apple" evidence="2">
    <location>
        <begin position="80"/>
        <end position="167"/>
    </location>
</feature>
<dbReference type="EMBL" id="GL573190">
    <property type="protein sequence ID" value="ELR05432.1"/>
    <property type="molecule type" value="Genomic_DNA"/>
</dbReference>
<protein>
    <recommendedName>
        <fullName evidence="2">Apple domain-containing protein</fullName>
    </recommendedName>
</protein>
<proteinExistence type="predicted"/>
<dbReference type="InterPro" id="IPR003609">
    <property type="entry name" value="Pan_app"/>
</dbReference>
<evidence type="ECO:0000259" key="2">
    <source>
        <dbReference type="PROSITE" id="PS50948"/>
    </source>
</evidence>
<dbReference type="VEuPathDB" id="FungiDB:GMDG_01727"/>
<dbReference type="AlphaFoldDB" id="L8FX08"/>
<dbReference type="OrthoDB" id="4388755at2759"/>
<dbReference type="InParanoid" id="L8FX08"/>
<organism evidence="3 4">
    <name type="scientific">Pseudogymnoascus destructans (strain ATCC MYA-4855 / 20631-21)</name>
    <name type="common">Bat white-nose syndrome fungus</name>
    <name type="synonym">Geomyces destructans</name>
    <dbReference type="NCBI Taxonomy" id="658429"/>
    <lineage>
        <taxon>Eukaryota</taxon>
        <taxon>Fungi</taxon>
        <taxon>Dikarya</taxon>
        <taxon>Ascomycota</taxon>
        <taxon>Pezizomycotina</taxon>
        <taxon>Leotiomycetes</taxon>
        <taxon>Thelebolales</taxon>
        <taxon>Thelebolaceae</taxon>
        <taxon>Pseudogymnoascus</taxon>
    </lineage>
</organism>